<evidence type="ECO:0000313" key="1">
    <source>
        <dbReference type="Proteomes" id="UP000887566"/>
    </source>
</evidence>
<dbReference type="SUPFAM" id="SSF52047">
    <property type="entry name" value="RNI-like"/>
    <property type="match status" value="1"/>
</dbReference>
<keyword evidence="1" id="KW-1185">Reference proteome</keyword>
<dbReference type="AlphaFoldDB" id="A0A914WGQ4"/>
<organism evidence="1 2">
    <name type="scientific">Plectus sambesii</name>
    <dbReference type="NCBI Taxonomy" id="2011161"/>
    <lineage>
        <taxon>Eukaryota</taxon>
        <taxon>Metazoa</taxon>
        <taxon>Ecdysozoa</taxon>
        <taxon>Nematoda</taxon>
        <taxon>Chromadorea</taxon>
        <taxon>Plectida</taxon>
        <taxon>Plectina</taxon>
        <taxon>Plectoidea</taxon>
        <taxon>Plectidae</taxon>
        <taxon>Plectus</taxon>
    </lineage>
</organism>
<dbReference type="Proteomes" id="UP000887566">
    <property type="component" value="Unplaced"/>
</dbReference>
<reference evidence="2" key="1">
    <citation type="submission" date="2022-11" db="UniProtKB">
        <authorList>
            <consortium name="WormBaseParasite"/>
        </authorList>
    </citation>
    <scope>IDENTIFICATION</scope>
</reference>
<dbReference type="WBParaSite" id="PSAMB.scaffold4188size15364.g23666.t1">
    <property type="protein sequence ID" value="PSAMB.scaffold4188size15364.g23666.t1"/>
    <property type="gene ID" value="PSAMB.scaffold4188size15364.g23666"/>
</dbReference>
<proteinExistence type="predicted"/>
<evidence type="ECO:0000313" key="2">
    <source>
        <dbReference type="WBParaSite" id="PSAMB.scaffold4188size15364.g23666.t1"/>
    </source>
</evidence>
<sequence>MMSEEKVRLDYLVVAMCVAHMRQGFIDCIRQEQVSRQFATALKSVLGKRPVSMTILSFMNILNIEIEYAASDRSVLRHEDALSSKRNINFYGCDLDTNKLLLSIAPHFKELTFKGNFSIGSVASKQLWDTISKFSQLRHLSIPSIDYSDLLGNSYSETDVLSCLKVLKLKSFEADGSGLFLLFDSETILSTFQDNSNLRRLSLGADTELLSSPLVAPILSNLHHLSIEAIFDRIRNPIAENHSLMSDIRFILQSLPDNAVLCMKVHFVGMEDEEAEQLLSCVKIVLDMSNTAKKPIRLIFGNTYCPLRYPDVYEMADLIEDQEWFRPEVEDKNLFKVERVNRTCVVSGNDAKVIISIVNEEFMY</sequence>
<accession>A0A914WGQ4</accession>
<name>A0A914WGQ4_9BILA</name>
<protein>
    <submittedName>
        <fullName evidence="2">Uncharacterized protein</fullName>
    </submittedName>
</protein>